<proteinExistence type="predicted"/>
<evidence type="ECO:0000313" key="1">
    <source>
        <dbReference type="EMBL" id="KAH0210520.1"/>
    </source>
</evidence>
<dbReference type="AlphaFoldDB" id="A0A9P8G723"/>
<organism evidence="1 2">
    <name type="scientific">Aureobasidium melanogenum</name>
    <name type="common">Aureobasidium pullulans var. melanogenum</name>
    <dbReference type="NCBI Taxonomy" id="46634"/>
    <lineage>
        <taxon>Eukaryota</taxon>
        <taxon>Fungi</taxon>
        <taxon>Dikarya</taxon>
        <taxon>Ascomycota</taxon>
        <taxon>Pezizomycotina</taxon>
        <taxon>Dothideomycetes</taxon>
        <taxon>Dothideomycetidae</taxon>
        <taxon>Dothideales</taxon>
        <taxon>Saccotheciaceae</taxon>
        <taxon>Aureobasidium</taxon>
    </lineage>
</organism>
<protein>
    <submittedName>
        <fullName evidence="1">Uncharacterized protein</fullName>
    </submittedName>
</protein>
<name>A0A9P8G723_AURME</name>
<dbReference type="EMBL" id="JAHFYH010000165">
    <property type="protein sequence ID" value="KAH0210520.1"/>
    <property type="molecule type" value="Genomic_DNA"/>
</dbReference>
<reference evidence="1" key="2">
    <citation type="submission" date="2021-08" db="EMBL/GenBank/DDBJ databases">
        <authorList>
            <person name="Gostincar C."/>
            <person name="Sun X."/>
            <person name="Song Z."/>
            <person name="Gunde-Cimerman N."/>
        </authorList>
    </citation>
    <scope>NUCLEOTIDE SEQUENCE</scope>
    <source>
        <strain evidence="1">EXF-8016</strain>
    </source>
</reference>
<dbReference type="Proteomes" id="UP000767238">
    <property type="component" value="Unassembled WGS sequence"/>
</dbReference>
<feature type="non-terminal residue" evidence="1">
    <location>
        <position position="93"/>
    </location>
</feature>
<comment type="caution">
    <text evidence="1">The sequence shown here is derived from an EMBL/GenBank/DDBJ whole genome shotgun (WGS) entry which is preliminary data.</text>
</comment>
<accession>A0A9P8G723</accession>
<gene>
    <name evidence="1" type="ORF">KCV03_g10014</name>
</gene>
<reference evidence="1" key="1">
    <citation type="journal article" date="2021" name="J Fungi (Basel)">
        <title>Virulence traits and population genomics of the black yeast Aureobasidium melanogenum.</title>
        <authorList>
            <person name="Cernosa A."/>
            <person name="Sun X."/>
            <person name="Gostincar C."/>
            <person name="Fang C."/>
            <person name="Gunde-Cimerman N."/>
            <person name="Song Z."/>
        </authorList>
    </citation>
    <scope>NUCLEOTIDE SEQUENCE</scope>
    <source>
        <strain evidence="1">EXF-8016</strain>
    </source>
</reference>
<sequence>MKTIERKKADHEASVQKEIEVEDKEEKLEKEYAQSWRDRVNSCADLLCNRQVKLNILNSFKDLEDEIRWLLSESGSPELVAASQSHAQAPDVD</sequence>
<evidence type="ECO:0000313" key="2">
    <source>
        <dbReference type="Proteomes" id="UP000767238"/>
    </source>
</evidence>